<keyword evidence="1" id="KW-0812">Transmembrane</keyword>
<dbReference type="GO" id="GO:0003824">
    <property type="term" value="F:catalytic activity"/>
    <property type="evidence" value="ECO:0007669"/>
    <property type="project" value="InterPro"/>
</dbReference>
<keyword evidence="4" id="KW-1185">Reference proteome</keyword>
<dbReference type="SUPFAM" id="SSF52507">
    <property type="entry name" value="Homo-oligomeric flavin-containing Cys decarboxylases, HFCD"/>
    <property type="match status" value="1"/>
</dbReference>
<reference evidence="3" key="1">
    <citation type="submission" date="2020-05" db="EMBL/GenBank/DDBJ databases">
        <title>Mycena genomes resolve the evolution of fungal bioluminescence.</title>
        <authorList>
            <person name="Tsai I.J."/>
        </authorList>
    </citation>
    <scope>NUCLEOTIDE SEQUENCE</scope>
    <source>
        <strain evidence="3">CCC161011</strain>
    </source>
</reference>
<organism evidence="3 4">
    <name type="scientific">Mycena venus</name>
    <dbReference type="NCBI Taxonomy" id="2733690"/>
    <lineage>
        <taxon>Eukaryota</taxon>
        <taxon>Fungi</taxon>
        <taxon>Dikarya</taxon>
        <taxon>Basidiomycota</taxon>
        <taxon>Agaricomycotina</taxon>
        <taxon>Agaricomycetes</taxon>
        <taxon>Agaricomycetidae</taxon>
        <taxon>Agaricales</taxon>
        <taxon>Marasmiineae</taxon>
        <taxon>Mycenaceae</taxon>
        <taxon>Mycena</taxon>
    </lineage>
</organism>
<accession>A0A8H6X861</accession>
<dbReference type="Proteomes" id="UP000620124">
    <property type="component" value="Unassembled WGS sequence"/>
</dbReference>
<feature type="transmembrane region" description="Helical" evidence="1">
    <location>
        <begin position="197"/>
        <end position="217"/>
    </location>
</feature>
<name>A0A8H6X861_9AGAR</name>
<evidence type="ECO:0000313" key="4">
    <source>
        <dbReference type="Proteomes" id="UP000620124"/>
    </source>
</evidence>
<dbReference type="InterPro" id="IPR003382">
    <property type="entry name" value="Flavoprotein"/>
</dbReference>
<evidence type="ECO:0000256" key="1">
    <source>
        <dbReference type="SAM" id="Phobius"/>
    </source>
</evidence>
<dbReference type="OrthoDB" id="2954819at2759"/>
<dbReference type="AlphaFoldDB" id="A0A8H6X861"/>
<protein>
    <submittedName>
        <fullName evidence="3">Flavoprotein</fullName>
    </submittedName>
</protein>
<gene>
    <name evidence="3" type="ORF">MVEN_02183000</name>
</gene>
<evidence type="ECO:0000259" key="2">
    <source>
        <dbReference type="Pfam" id="PF02441"/>
    </source>
</evidence>
<feature type="domain" description="Flavoprotein" evidence="2">
    <location>
        <begin position="11"/>
        <end position="122"/>
    </location>
</feature>
<keyword evidence="1" id="KW-1133">Transmembrane helix</keyword>
<sequence length="223" mass="23546">MPQVDLNSEPEIHLVICGAGPLKDVSELVDQLLRRGWKVQAIATPSALDIGLDVRAVERQTGRPVVTSADIPRTATPDAIMVAPATANTLAKLALGIRDTHAAGILAQAVAARIPMVVLPSIKKVDLNGGPLPMHIKTLRGEGIHVLIGEPNGIKPTNASSKDGPLPPFPWNLAVTAMANCIDPAEAKIRLYGRSELLKSFVVPISLAILTTAIIVARSRKQG</sequence>
<comment type="caution">
    <text evidence="3">The sequence shown here is derived from an EMBL/GenBank/DDBJ whole genome shotgun (WGS) entry which is preliminary data.</text>
</comment>
<keyword evidence="1" id="KW-0472">Membrane</keyword>
<dbReference type="EMBL" id="JACAZI010000023">
    <property type="protein sequence ID" value="KAF7336345.1"/>
    <property type="molecule type" value="Genomic_DNA"/>
</dbReference>
<evidence type="ECO:0000313" key="3">
    <source>
        <dbReference type="EMBL" id="KAF7336345.1"/>
    </source>
</evidence>
<dbReference type="Pfam" id="PF02441">
    <property type="entry name" value="Flavoprotein"/>
    <property type="match status" value="1"/>
</dbReference>
<proteinExistence type="predicted"/>
<dbReference type="Gene3D" id="3.40.50.1950">
    <property type="entry name" value="Flavin prenyltransferase-like"/>
    <property type="match status" value="1"/>
</dbReference>
<dbReference type="InterPro" id="IPR036551">
    <property type="entry name" value="Flavin_trans-like"/>
</dbReference>